<dbReference type="GeneID" id="78016925"/>
<evidence type="ECO:0000256" key="1">
    <source>
        <dbReference type="SAM" id="Phobius"/>
    </source>
</evidence>
<accession>A0A166IQX6</accession>
<organism evidence="2 3">
    <name type="scientific">Nodularia spumigena CENA596</name>
    <dbReference type="NCBI Taxonomy" id="1819295"/>
    <lineage>
        <taxon>Bacteria</taxon>
        <taxon>Bacillati</taxon>
        <taxon>Cyanobacteriota</taxon>
        <taxon>Cyanophyceae</taxon>
        <taxon>Nostocales</taxon>
        <taxon>Nodulariaceae</taxon>
        <taxon>Nodularia</taxon>
    </lineage>
</organism>
<protein>
    <submittedName>
        <fullName evidence="2">Uncharacterized protein</fullName>
    </submittedName>
</protein>
<keyword evidence="1" id="KW-0812">Transmembrane</keyword>
<evidence type="ECO:0000313" key="2">
    <source>
        <dbReference type="EMBL" id="KZL48722.1"/>
    </source>
</evidence>
<gene>
    <name evidence="2" type="ORF">A2T98_16740</name>
</gene>
<sequence>MSKFVKGYFASLIEPKLVTTAVKVALIVGSILFIINHGSALWQGEMSRERWISAAISYLVPYCVNIHGQYVSRYRSIQAKKFN</sequence>
<dbReference type="InterPro" id="IPR047700">
    <property type="entry name" value="NrtS-like"/>
</dbReference>
<dbReference type="NCBIfam" id="NF038050">
    <property type="entry name" value="NrtS"/>
    <property type="match status" value="1"/>
</dbReference>
<dbReference type="EMBL" id="LWAJ01000228">
    <property type="protein sequence ID" value="KZL48722.1"/>
    <property type="molecule type" value="Genomic_DNA"/>
</dbReference>
<comment type="caution">
    <text evidence="2">The sequence shown here is derived from an EMBL/GenBank/DDBJ whole genome shotgun (WGS) entry which is preliminary data.</text>
</comment>
<dbReference type="Proteomes" id="UP000076555">
    <property type="component" value="Unassembled WGS sequence"/>
</dbReference>
<evidence type="ECO:0000313" key="3">
    <source>
        <dbReference type="Proteomes" id="UP000076555"/>
    </source>
</evidence>
<dbReference type="RefSeq" id="WP_063873750.1">
    <property type="nucleotide sequence ID" value="NZ_CAWMRI010000228.1"/>
</dbReference>
<reference evidence="2 3" key="1">
    <citation type="submission" date="2016-04" db="EMBL/GenBank/DDBJ databases">
        <title>Draft Genome Assembly of the Bloom-forming Cyanobacterium Nodularia spumigena Strain CENA596 in Shrimp Production Ponds.</title>
        <authorList>
            <person name="Popin R.V."/>
            <person name="Rigonato J."/>
            <person name="Abreu V.A."/>
            <person name="Andreote A.P."/>
            <person name="Silveira S.B."/>
            <person name="Odebrecht C."/>
            <person name="Fiore M.F."/>
        </authorList>
    </citation>
    <scope>NUCLEOTIDE SEQUENCE [LARGE SCALE GENOMIC DNA]</scope>
    <source>
        <strain evidence="2 3">CENA596</strain>
    </source>
</reference>
<dbReference type="AlphaFoldDB" id="A0A166IQX6"/>
<feature type="transmembrane region" description="Helical" evidence="1">
    <location>
        <begin position="20"/>
        <end position="42"/>
    </location>
</feature>
<keyword evidence="1" id="KW-0472">Membrane</keyword>
<keyword evidence="1" id="KW-1133">Transmembrane helix</keyword>
<dbReference type="OrthoDB" id="8564192at2"/>
<name>A0A166IQX6_NODSP</name>
<proteinExistence type="predicted"/>